<keyword evidence="1" id="KW-1003">Cell membrane</keyword>
<dbReference type="Proteomes" id="UP000769617">
    <property type="component" value="Unassembled WGS sequence"/>
</dbReference>
<evidence type="ECO:0000313" key="5">
    <source>
        <dbReference type="Proteomes" id="UP000769617"/>
    </source>
</evidence>
<feature type="transmembrane region" description="Helical" evidence="2">
    <location>
        <begin position="97"/>
        <end position="120"/>
    </location>
</feature>
<feature type="transmembrane region" description="Helical" evidence="2">
    <location>
        <begin position="127"/>
        <end position="144"/>
    </location>
</feature>
<name>A0ABS6ZIG2_9GAMM</name>
<evidence type="ECO:0000259" key="3">
    <source>
        <dbReference type="Pfam" id="PF06808"/>
    </source>
</evidence>
<dbReference type="RefSeq" id="WP_219790320.1">
    <property type="nucleotide sequence ID" value="NZ_JAHYCA010000001.1"/>
</dbReference>
<feature type="transmembrane region" description="Helical" evidence="2">
    <location>
        <begin position="173"/>
        <end position="195"/>
    </location>
</feature>
<feature type="transmembrane region" description="Helical" evidence="2">
    <location>
        <begin position="340"/>
        <end position="360"/>
    </location>
</feature>
<keyword evidence="1" id="KW-0997">Cell inner membrane</keyword>
<evidence type="ECO:0000256" key="2">
    <source>
        <dbReference type="SAM" id="Phobius"/>
    </source>
</evidence>
<keyword evidence="1" id="KW-0813">Transport</keyword>
<comment type="subcellular location">
    <subcellularLocation>
        <location evidence="1">Cell inner membrane</location>
        <topology evidence="1">Multi-pass membrane protein</topology>
    </subcellularLocation>
</comment>
<accession>A0ABS6ZIG2</accession>
<evidence type="ECO:0000256" key="1">
    <source>
        <dbReference type="RuleBase" id="RU369079"/>
    </source>
</evidence>
<organism evidence="4 5">
    <name type="scientific">Billgrantia antri</name>
    <dbReference type="NCBI Taxonomy" id="2846777"/>
    <lineage>
        <taxon>Bacteria</taxon>
        <taxon>Pseudomonadati</taxon>
        <taxon>Pseudomonadota</taxon>
        <taxon>Gammaproteobacteria</taxon>
        <taxon>Oceanospirillales</taxon>
        <taxon>Halomonadaceae</taxon>
        <taxon>Billgrantia</taxon>
    </lineage>
</organism>
<dbReference type="PANTHER" id="PTHR43849">
    <property type="entry name" value="BLL3936 PROTEIN"/>
    <property type="match status" value="1"/>
</dbReference>
<keyword evidence="2" id="KW-0812">Transmembrane</keyword>
<sequence length="601" mass="62594">MSSTFSSPAVGSAVDGSPRTHPVWVILGTLTVAFHLGLIFYGLAPALVSRPLHMALALPWILIHAARTPWERWSGWLLTLLGIAACGYIAFNEEALASQYGFIDTHFQMLVGVFLIGLALEAARRAIGWPLPLVTLVALFYGLFGEWVPGQFGHPGLPLQSYVGTLTLTEGGLWGKLTGVSVGVVAIFVIFGAVLNAGEAGRGFMNLASAFAGRLTGGAAKVAVISSALMGSISGSASANVASTGAITIPSMVRLGYPRTLAGGVEAVASSGGQIMPPLMGAGAFVMVELTGTPYTQIMAAALLPAILYFATVWMGINAFATRHDLRPMAAGDQPGGKEVLITSLFFAVPFVLLLERIFLGGYTPQYAASIAIFAGLLLLFCDATLTFSLRGFASRLAEAVVTAGRQVAVIGAIIICASLVIGVLSLTGLGVKITSGILSLSNEMLWPALLLTALACLVLGMEVPTTAAYVICVSVAGPALTELGLEPLLAHLFVFWYALLSTITPPVCGGVFIAAGMVGENWLKVAIKAMALGLGLYIIPLAMVANPDVIRLAFDPLWAIFDAVKIALGLVAISYGVIARRTAWLRALLVVAGTLVILAL</sequence>
<dbReference type="Pfam" id="PF06808">
    <property type="entry name" value="DctM"/>
    <property type="match status" value="1"/>
</dbReference>
<feature type="transmembrane region" description="Helical" evidence="2">
    <location>
        <begin position="367"/>
        <end position="388"/>
    </location>
</feature>
<keyword evidence="2" id="KW-0472">Membrane</keyword>
<dbReference type="NCBIfam" id="TIGR02123">
    <property type="entry name" value="TRAP_fused"/>
    <property type="match status" value="1"/>
</dbReference>
<dbReference type="EMBL" id="JAHYCA010000001">
    <property type="protein sequence ID" value="MBW6389730.1"/>
    <property type="molecule type" value="Genomic_DNA"/>
</dbReference>
<keyword evidence="2" id="KW-1133">Transmembrane helix</keyword>
<comment type="caution">
    <text evidence="4">The sequence shown here is derived from an EMBL/GenBank/DDBJ whole genome shotgun (WGS) entry which is preliminary data.</text>
</comment>
<feature type="transmembrane region" description="Helical" evidence="2">
    <location>
        <begin position="444"/>
        <end position="462"/>
    </location>
</feature>
<feature type="transmembrane region" description="Helical" evidence="2">
    <location>
        <begin position="23"/>
        <end position="44"/>
    </location>
</feature>
<evidence type="ECO:0000313" key="4">
    <source>
        <dbReference type="EMBL" id="MBW6389730.1"/>
    </source>
</evidence>
<feature type="transmembrane region" description="Helical" evidence="2">
    <location>
        <begin position="298"/>
        <end position="320"/>
    </location>
</feature>
<feature type="transmembrane region" description="Helical" evidence="2">
    <location>
        <begin position="408"/>
        <end position="432"/>
    </location>
</feature>
<feature type="domain" description="TRAP C4-dicarboxylate transport system permease DctM subunit" evidence="3">
    <location>
        <begin position="117"/>
        <end position="557"/>
    </location>
</feature>
<feature type="transmembrane region" description="Helical" evidence="2">
    <location>
        <begin position="73"/>
        <end position="91"/>
    </location>
</feature>
<protein>
    <submittedName>
        <fullName evidence="4">TRAP transporter fused permease subunit</fullName>
    </submittedName>
</protein>
<dbReference type="PANTHER" id="PTHR43849:SF2">
    <property type="entry name" value="BLL3936 PROTEIN"/>
    <property type="match status" value="1"/>
</dbReference>
<reference evidence="4 5" key="1">
    <citation type="submission" date="2021-07" db="EMBL/GenBank/DDBJ databases">
        <authorList>
            <person name="So Y."/>
        </authorList>
    </citation>
    <scope>NUCLEOTIDE SEQUENCE [LARGE SCALE GENOMIC DNA]</scope>
    <source>
        <strain evidence="4 5">Y3S6</strain>
    </source>
</reference>
<feature type="transmembrane region" description="Helical" evidence="2">
    <location>
        <begin position="558"/>
        <end position="578"/>
    </location>
</feature>
<feature type="transmembrane region" description="Helical" evidence="2">
    <location>
        <begin position="468"/>
        <end position="486"/>
    </location>
</feature>
<comment type="function">
    <text evidence="1">Part of the tripartite ATP-independent periplasmic (TRAP) transport system.</text>
</comment>
<keyword evidence="5" id="KW-1185">Reference proteome</keyword>
<dbReference type="InterPro" id="IPR010656">
    <property type="entry name" value="DctM"/>
</dbReference>
<gene>
    <name evidence="4" type="ORF">KPL81_00960</name>
</gene>
<dbReference type="InterPro" id="IPR011853">
    <property type="entry name" value="TRAP_DctM-Dct_fused"/>
</dbReference>
<proteinExistence type="predicted"/>
<feature type="transmembrane region" description="Helical" evidence="2">
    <location>
        <begin position="526"/>
        <end position="546"/>
    </location>
</feature>
<feature type="transmembrane region" description="Helical" evidence="2">
    <location>
        <begin position="493"/>
        <end position="520"/>
    </location>
</feature>